<dbReference type="Proteomes" id="UP000048948">
    <property type="component" value="Unassembled WGS sequence"/>
</dbReference>
<accession>A0A655AUZ5</accession>
<protein>
    <submittedName>
        <fullName evidence="2">Uncharacterized protein</fullName>
    </submittedName>
</protein>
<feature type="region of interest" description="Disordered" evidence="1">
    <location>
        <begin position="1"/>
        <end position="50"/>
    </location>
</feature>
<name>A0A655AUZ5_MYCTX</name>
<evidence type="ECO:0000313" key="3">
    <source>
        <dbReference type="Proteomes" id="UP000048948"/>
    </source>
</evidence>
<reference evidence="2 3" key="1">
    <citation type="submission" date="2015-03" db="EMBL/GenBank/DDBJ databases">
        <authorList>
            <consortium name="Pathogen Informatics"/>
        </authorList>
    </citation>
    <scope>NUCLEOTIDE SEQUENCE [LARGE SCALE GENOMIC DNA]</scope>
    <source>
        <strain evidence="2 3">Bir 172</strain>
    </source>
</reference>
<organism evidence="2 3">
    <name type="scientific">Mycobacterium tuberculosis</name>
    <dbReference type="NCBI Taxonomy" id="1773"/>
    <lineage>
        <taxon>Bacteria</taxon>
        <taxon>Bacillati</taxon>
        <taxon>Actinomycetota</taxon>
        <taxon>Actinomycetes</taxon>
        <taxon>Mycobacteriales</taxon>
        <taxon>Mycobacteriaceae</taxon>
        <taxon>Mycobacterium</taxon>
        <taxon>Mycobacterium tuberculosis complex</taxon>
    </lineage>
</organism>
<proteinExistence type="predicted"/>
<evidence type="ECO:0000313" key="2">
    <source>
        <dbReference type="EMBL" id="CKT95593.1"/>
    </source>
</evidence>
<sequence length="132" mass="14315">MQPGDPGRPGHAAQPEQRHPPDIGAQPQPPGDPGIQRRHRQSGDRGGDQHVEILGSQTGLVECPRQGLHAQVHGFFDENLVRLAEVGQLRVFLQRQDQVAAVDFGAGVQLANDVFVALEIRDADKRVGELAL</sequence>
<feature type="compositionally biased region" description="Basic and acidic residues" evidence="1">
    <location>
        <begin position="41"/>
        <end position="50"/>
    </location>
</feature>
<gene>
    <name evidence="2" type="ORF">ERS027646_04319</name>
</gene>
<dbReference type="EMBL" id="CNGE01001278">
    <property type="protein sequence ID" value="CKT95593.1"/>
    <property type="molecule type" value="Genomic_DNA"/>
</dbReference>
<evidence type="ECO:0000256" key="1">
    <source>
        <dbReference type="SAM" id="MobiDB-lite"/>
    </source>
</evidence>
<dbReference type="AlphaFoldDB" id="A0A655AUZ5"/>